<evidence type="ECO:0000313" key="3">
    <source>
        <dbReference type="EMBL" id="OBS79835.1"/>
    </source>
</evidence>
<dbReference type="InterPro" id="IPR013094">
    <property type="entry name" value="AB_hydrolase_3"/>
</dbReference>
<dbReference type="GO" id="GO:0016787">
    <property type="term" value="F:hydrolase activity"/>
    <property type="evidence" value="ECO:0007669"/>
    <property type="project" value="UniProtKB-KW"/>
</dbReference>
<dbReference type="Proteomes" id="UP000092124">
    <property type="component" value="Unassembled WGS sequence"/>
</dbReference>
<dbReference type="InterPro" id="IPR029058">
    <property type="entry name" value="AB_hydrolase_fold"/>
</dbReference>
<feature type="non-terminal residue" evidence="3">
    <location>
        <position position="194"/>
    </location>
</feature>
<dbReference type="SUPFAM" id="SSF53474">
    <property type="entry name" value="alpha/beta-Hydrolases"/>
    <property type="match status" value="1"/>
</dbReference>
<name>A0A1A6HPB9_NEOLE</name>
<gene>
    <name evidence="3" type="ORF">A6R68_21963</name>
</gene>
<feature type="domain" description="Alpha/beta hydrolase fold-3" evidence="2">
    <location>
        <begin position="100"/>
        <end position="193"/>
    </location>
</feature>
<dbReference type="PANTHER" id="PTHR48081:SF28">
    <property type="entry name" value="ALPHA_BETA HYDROLASE FOLD-3 DOMAIN-CONTAINING PROTEIN"/>
    <property type="match status" value="1"/>
</dbReference>
<dbReference type="AlphaFoldDB" id="A0A1A6HPB9"/>
<dbReference type="PANTHER" id="PTHR48081">
    <property type="entry name" value="AB HYDROLASE SUPERFAMILY PROTEIN C4A8.06C"/>
    <property type="match status" value="1"/>
</dbReference>
<sequence>MCKLQVCLPSTPEPLGPNHVDLSPTRSHWGYLYDQTLMRATLFENVGLMKYDEVFSTLATVHFTKPVSDENITVIDTNFSDIPVRLYLPKRKSERQRPAVIFIHGGAFVFGSCKMSAYDDLNRRTANKLNAVVVGIDYRLAPQYPFPVALEDCVSVTKFFLQDKVLAEYGVDPSRICIMGESSGGTLTAIVTQL</sequence>
<dbReference type="Gene3D" id="3.40.50.1820">
    <property type="entry name" value="alpha/beta hydrolase"/>
    <property type="match status" value="1"/>
</dbReference>
<keyword evidence="4" id="KW-1185">Reference proteome</keyword>
<comment type="caution">
    <text evidence="3">The sequence shown here is derived from an EMBL/GenBank/DDBJ whole genome shotgun (WGS) entry which is preliminary data.</text>
</comment>
<dbReference type="STRING" id="56216.A0A1A6HPB9"/>
<dbReference type="EMBL" id="LZPO01017836">
    <property type="protein sequence ID" value="OBS79835.1"/>
    <property type="molecule type" value="Genomic_DNA"/>
</dbReference>
<organism evidence="3 4">
    <name type="scientific">Neotoma lepida</name>
    <name type="common">Desert woodrat</name>
    <dbReference type="NCBI Taxonomy" id="56216"/>
    <lineage>
        <taxon>Eukaryota</taxon>
        <taxon>Metazoa</taxon>
        <taxon>Chordata</taxon>
        <taxon>Craniata</taxon>
        <taxon>Vertebrata</taxon>
        <taxon>Euteleostomi</taxon>
        <taxon>Mammalia</taxon>
        <taxon>Eutheria</taxon>
        <taxon>Euarchontoglires</taxon>
        <taxon>Glires</taxon>
        <taxon>Rodentia</taxon>
        <taxon>Myomorpha</taxon>
        <taxon>Muroidea</taxon>
        <taxon>Cricetidae</taxon>
        <taxon>Neotominae</taxon>
        <taxon>Neotoma</taxon>
    </lineage>
</organism>
<evidence type="ECO:0000259" key="2">
    <source>
        <dbReference type="Pfam" id="PF07859"/>
    </source>
</evidence>
<evidence type="ECO:0000313" key="4">
    <source>
        <dbReference type="Proteomes" id="UP000092124"/>
    </source>
</evidence>
<dbReference type="Pfam" id="PF07859">
    <property type="entry name" value="Abhydrolase_3"/>
    <property type="match status" value="1"/>
</dbReference>
<dbReference type="OrthoDB" id="408631at2759"/>
<accession>A0A1A6HPB9</accession>
<evidence type="ECO:0000256" key="1">
    <source>
        <dbReference type="ARBA" id="ARBA00022801"/>
    </source>
</evidence>
<dbReference type="InterPro" id="IPR050300">
    <property type="entry name" value="GDXG_lipolytic_enzyme"/>
</dbReference>
<proteinExistence type="predicted"/>
<protein>
    <recommendedName>
        <fullName evidence="2">Alpha/beta hydrolase fold-3 domain-containing protein</fullName>
    </recommendedName>
</protein>
<keyword evidence="1" id="KW-0378">Hydrolase</keyword>
<reference evidence="3 4" key="1">
    <citation type="submission" date="2016-06" db="EMBL/GenBank/DDBJ databases">
        <title>The Draft Genome Sequence and Annotation of the Desert Woodrat Neotoma lepida.</title>
        <authorList>
            <person name="Campbell M."/>
            <person name="Oakeson K.F."/>
            <person name="Yandell M."/>
            <person name="Halpert J.R."/>
            <person name="Dearing D."/>
        </authorList>
    </citation>
    <scope>NUCLEOTIDE SEQUENCE [LARGE SCALE GENOMIC DNA]</scope>
    <source>
        <strain evidence="3">417</strain>
        <tissue evidence="3">Liver</tissue>
    </source>
</reference>